<gene>
    <name evidence="2" type="ORF">PHMEG_00015726</name>
</gene>
<sequence length="85" mass="9905">MLYTGNDVCTKSYGSVSIKSGDNTSERSSGWYRLGSRAPRKTRYGKSEKENKRRHRSCKVCALYKVNPQKFTKDYCPVFYLEQTY</sequence>
<feature type="compositionally biased region" description="Polar residues" evidence="1">
    <location>
        <begin position="13"/>
        <end position="28"/>
    </location>
</feature>
<name>A0A225W0Q2_9STRA</name>
<feature type="region of interest" description="Disordered" evidence="1">
    <location>
        <begin position="13"/>
        <end position="32"/>
    </location>
</feature>
<dbReference type="AlphaFoldDB" id="A0A225W0Q2"/>
<evidence type="ECO:0000313" key="2">
    <source>
        <dbReference type="EMBL" id="OWZ11276.1"/>
    </source>
</evidence>
<protein>
    <submittedName>
        <fullName evidence="2">Uncharacterized protein</fullName>
    </submittedName>
</protein>
<proteinExistence type="predicted"/>
<reference evidence="3" key="1">
    <citation type="submission" date="2017-03" db="EMBL/GenBank/DDBJ databases">
        <title>Phytopthora megakarya and P. palmivora, two closely related causual agents of cacao black pod achieved similar genome size and gene model numbers by different mechanisms.</title>
        <authorList>
            <person name="Ali S."/>
            <person name="Shao J."/>
            <person name="Larry D.J."/>
            <person name="Kronmiller B."/>
            <person name="Shen D."/>
            <person name="Strem M.D."/>
            <person name="Melnick R.L."/>
            <person name="Guiltinan M.J."/>
            <person name="Tyler B.M."/>
            <person name="Meinhardt L.W."/>
            <person name="Bailey B.A."/>
        </authorList>
    </citation>
    <scope>NUCLEOTIDE SEQUENCE [LARGE SCALE GENOMIC DNA]</scope>
    <source>
        <strain evidence="3">zdho120</strain>
    </source>
</reference>
<accession>A0A225W0Q2</accession>
<dbReference type="Proteomes" id="UP000198211">
    <property type="component" value="Unassembled WGS sequence"/>
</dbReference>
<organism evidence="2 3">
    <name type="scientific">Phytophthora megakarya</name>
    <dbReference type="NCBI Taxonomy" id="4795"/>
    <lineage>
        <taxon>Eukaryota</taxon>
        <taxon>Sar</taxon>
        <taxon>Stramenopiles</taxon>
        <taxon>Oomycota</taxon>
        <taxon>Peronosporomycetes</taxon>
        <taxon>Peronosporales</taxon>
        <taxon>Peronosporaceae</taxon>
        <taxon>Phytophthora</taxon>
    </lineage>
</organism>
<comment type="caution">
    <text evidence="2">The sequence shown here is derived from an EMBL/GenBank/DDBJ whole genome shotgun (WGS) entry which is preliminary data.</text>
</comment>
<dbReference type="EMBL" id="NBNE01002175">
    <property type="protein sequence ID" value="OWZ11276.1"/>
    <property type="molecule type" value="Genomic_DNA"/>
</dbReference>
<keyword evidence="3" id="KW-1185">Reference proteome</keyword>
<evidence type="ECO:0000256" key="1">
    <source>
        <dbReference type="SAM" id="MobiDB-lite"/>
    </source>
</evidence>
<evidence type="ECO:0000313" key="3">
    <source>
        <dbReference type="Proteomes" id="UP000198211"/>
    </source>
</evidence>